<dbReference type="eggNOG" id="COG2244">
    <property type="taxonomic scope" value="Bacteria"/>
</dbReference>
<dbReference type="CDD" id="cd13124">
    <property type="entry name" value="MATE_SpoVB_like"/>
    <property type="match status" value="1"/>
</dbReference>
<feature type="transmembrane region" description="Helical" evidence="6">
    <location>
        <begin position="12"/>
        <end position="30"/>
    </location>
</feature>
<feature type="transmembrane region" description="Helical" evidence="6">
    <location>
        <begin position="161"/>
        <end position="180"/>
    </location>
</feature>
<keyword evidence="5 6" id="KW-0472">Membrane</keyword>
<feature type="transmembrane region" description="Helical" evidence="6">
    <location>
        <begin position="84"/>
        <end position="109"/>
    </location>
</feature>
<protein>
    <submittedName>
        <fullName evidence="7">Stage V sporulation protein B</fullName>
    </submittedName>
</protein>
<dbReference type="GO" id="GO:0005886">
    <property type="term" value="C:plasma membrane"/>
    <property type="evidence" value="ECO:0007669"/>
    <property type="project" value="UniProtKB-SubCell"/>
</dbReference>
<dbReference type="AlphaFoldDB" id="E6TV78"/>
<feature type="transmembrane region" description="Helical" evidence="6">
    <location>
        <begin position="186"/>
        <end position="206"/>
    </location>
</feature>
<dbReference type="HOGENOM" id="CLU_022017_2_0_9"/>
<feature type="transmembrane region" description="Helical" evidence="6">
    <location>
        <begin position="121"/>
        <end position="140"/>
    </location>
</feature>
<dbReference type="STRING" id="649639.Bcell_1499"/>
<dbReference type="KEGG" id="bco:Bcell_1499"/>
<dbReference type="InterPro" id="IPR050833">
    <property type="entry name" value="Poly_Biosynth_Transport"/>
</dbReference>
<dbReference type="InterPro" id="IPR014249">
    <property type="entry name" value="Spore_V_B"/>
</dbReference>
<evidence type="ECO:0000256" key="6">
    <source>
        <dbReference type="SAM" id="Phobius"/>
    </source>
</evidence>
<dbReference type="InterPro" id="IPR002797">
    <property type="entry name" value="Polysacc_synth"/>
</dbReference>
<reference evidence="7" key="1">
    <citation type="submission" date="2010-12" db="EMBL/GenBank/DDBJ databases">
        <title>Complete sequence of Bacillus cellulosilyticus DSM 2522.</title>
        <authorList>
            <consortium name="US DOE Joint Genome Institute"/>
            <person name="Lucas S."/>
            <person name="Copeland A."/>
            <person name="Lapidus A."/>
            <person name="Cheng J.-F."/>
            <person name="Bruce D."/>
            <person name="Goodwin L."/>
            <person name="Pitluck S."/>
            <person name="Chertkov O."/>
            <person name="Detter J.C."/>
            <person name="Han C."/>
            <person name="Tapia R."/>
            <person name="Land M."/>
            <person name="Hauser L."/>
            <person name="Jeffries C."/>
            <person name="Kyrpides N."/>
            <person name="Ivanova N."/>
            <person name="Mikhailova N."/>
            <person name="Brumm P."/>
            <person name="Mead D."/>
            <person name="Woyke T."/>
        </authorList>
    </citation>
    <scope>NUCLEOTIDE SEQUENCE [LARGE SCALE GENOMIC DNA]</scope>
    <source>
        <strain evidence="7">DSM 2522</strain>
    </source>
</reference>
<feature type="transmembrane region" description="Helical" evidence="6">
    <location>
        <begin position="449"/>
        <end position="467"/>
    </location>
</feature>
<comment type="subcellular location">
    <subcellularLocation>
        <location evidence="1">Cell membrane</location>
        <topology evidence="1">Multi-pass membrane protein</topology>
    </subcellularLocation>
</comment>
<feature type="transmembrane region" description="Helical" evidence="6">
    <location>
        <begin position="412"/>
        <end position="437"/>
    </location>
</feature>
<proteinExistence type="predicted"/>
<feature type="transmembrane region" description="Helical" evidence="6">
    <location>
        <begin position="250"/>
        <end position="272"/>
    </location>
</feature>
<feature type="transmembrane region" description="Helical" evidence="6">
    <location>
        <begin position="383"/>
        <end position="406"/>
    </location>
</feature>
<dbReference type="PANTHER" id="PTHR30250">
    <property type="entry name" value="PST FAMILY PREDICTED COLANIC ACID TRANSPORTER"/>
    <property type="match status" value="1"/>
</dbReference>
<evidence type="ECO:0000256" key="3">
    <source>
        <dbReference type="ARBA" id="ARBA00022692"/>
    </source>
</evidence>
<dbReference type="PIRSF" id="PIRSF038958">
    <property type="entry name" value="PG_synth_SpoVB"/>
    <property type="match status" value="1"/>
</dbReference>
<feature type="transmembrane region" description="Helical" evidence="6">
    <location>
        <begin position="278"/>
        <end position="302"/>
    </location>
</feature>
<dbReference type="InterPro" id="IPR024923">
    <property type="entry name" value="PG_synth_SpoVB"/>
</dbReference>
<gene>
    <name evidence="7" type="ordered locus">Bcell_1499</name>
</gene>
<dbReference type="Proteomes" id="UP000001401">
    <property type="component" value="Chromosome"/>
</dbReference>
<keyword evidence="2" id="KW-1003">Cell membrane</keyword>
<keyword evidence="4 6" id="KW-1133">Transmembrane helix</keyword>
<evidence type="ECO:0000256" key="4">
    <source>
        <dbReference type="ARBA" id="ARBA00022989"/>
    </source>
</evidence>
<organism evidence="7 8">
    <name type="scientific">Evansella cellulosilytica (strain ATCC 21833 / DSM 2522 / FERM P-1141 / JCM 9156 / N-4)</name>
    <name type="common">Bacillus cellulosilyticus</name>
    <dbReference type="NCBI Taxonomy" id="649639"/>
    <lineage>
        <taxon>Bacteria</taxon>
        <taxon>Bacillati</taxon>
        <taxon>Bacillota</taxon>
        <taxon>Bacilli</taxon>
        <taxon>Bacillales</taxon>
        <taxon>Bacillaceae</taxon>
        <taxon>Evansella</taxon>
    </lineage>
</organism>
<sequence length="517" mass="56087">MTKQSFLKGAFILIIAGLITRLLGFINRIVVARIMGAEGVGLYMMAVPTLLLIITLTQLGLPVAISKLVAEADADNDREKVKRILVVSLSVTGVLSIVFTAIMILGAPIISQTLLTDARAFYPLIAISPIVPIVALSSVLRGYFQGLQNMKPTAYSQVIEQVVRITLVAAFTTAFLPLGLEYAAAGAMISVVFGELASLIFMITMFKRNKKIRIRRQFFTYVKGGKRTFHDLMGIALPTTGSRLIGSFSFFLEPIVVAQSLALAGVATAMATSQYGELSGYVIPMLLLPTFITYSLSVSLVPAISEAAYQKNYSMIHHRLSQALRLALVSGGAAVVVLFVFAEPIMDLVYDAPTTAAYIKIMAPFSLFLYFQSPLQATLQALGLAKAAMINSFIGAFVKIAAIFILASRPEFGIMGAALAIVIGFLLVTFLHFATVVKAISFSLRIREVLKVVIAMVVSGGLAMWLLEHFLLQHSLIIKTGVSITVVFLVYMLFITLFGLIKKEEASRIPILKNLVK</sequence>
<feature type="transmembrane region" description="Helical" evidence="6">
    <location>
        <begin position="348"/>
        <end position="371"/>
    </location>
</feature>
<dbReference type="EMBL" id="CP002394">
    <property type="protein sequence ID" value="ADU29762.1"/>
    <property type="molecule type" value="Genomic_DNA"/>
</dbReference>
<feature type="transmembrane region" description="Helical" evidence="6">
    <location>
        <begin position="323"/>
        <end position="342"/>
    </location>
</feature>
<dbReference type="OrthoDB" id="9775950at2"/>
<accession>E6TV78</accession>
<evidence type="ECO:0000256" key="2">
    <source>
        <dbReference type="ARBA" id="ARBA00022475"/>
    </source>
</evidence>
<dbReference type="RefSeq" id="WP_013488099.1">
    <property type="nucleotide sequence ID" value="NC_014829.1"/>
</dbReference>
<evidence type="ECO:0000313" key="8">
    <source>
        <dbReference type="Proteomes" id="UP000001401"/>
    </source>
</evidence>
<feature type="transmembrane region" description="Helical" evidence="6">
    <location>
        <begin position="482"/>
        <end position="501"/>
    </location>
</feature>
<keyword evidence="8" id="KW-1185">Reference proteome</keyword>
<dbReference type="Pfam" id="PF01943">
    <property type="entry name" value="Polysacc_synt"/>
    <property type="match status" value="1"/>
</dbReference>
<dbReference type="PANTHER" id="PTHR30250:SF24">
    <property type="entry name" value="STAGE V SPORULATION PROTEIN B"/>
    <property type="match status" value="1"/>
</dbReference>
<keyword evidence="3 6" id="KW-0812">Transmembrane</keyword>
<evidence type="ECO:0000313" key="7">
    <source>
        <dbReference type="EMBL" id="ADU29762.1"/>
    </source>
</evidence>
<dbReference type="NCBIfam" id="TIGR02900">
    <property type="entry name" value="spore_V_B"/>
    <property type="match status" value="1"/>
</dbReference>
<name>E6TV78_EVAC2</name>
<evidence type="ECO:0000256" key="1">
    <source>
        <dbReference type="ARBA" id="ARBA00004651"/>
    </source>
</evidence>
<evidence type="ECO:0000256" key="5">
    <source>
        <dbReference type="ARBA" id="ARBA00023136"/>
    </source>
</evidence>
<feature type="transmembrane region" description="Helical" evidence="6">
    <location>
        <begin position="42"/>
        <end position="64"/>
    </location>
</feature>